<comment type="caution">
    <text evidence="2">The sequence shown here is derived from an EMBL/GenBank/DDBJ whole genome shotgun (WGS) entry which is preliminary data.</text>
</comment>
<gene>
    <name evidence="2" type="ORF">DAT39_004435</name>
</gene>
<feature type="compositionally biased region" description="Basic and acidic residues" evidence="1">
    <location>
        <begin position="776"/>
        <end position="800"/>
    </location>
</feature>
<feature type="region of interest" description="Disordered" evidence="1">
    <location>
        <begin position="226"/>
        <end position="245"/>
    </location>
</feature>
<feature type="compositionally biased region" description="Polar residues" evidence="1">
    <location>
        <begin position="710"/>
        <end position="730"/>
    </location>
</feature>
<dbReference type="EMBL" id="QNUK01000039">
    <property type="protein sequence ID" value="KAF5905876.1"/>
    <property type="molecule type" value="Genomic_DNA"/>
</dbReference>
<name>A0A8J4TXJ6_CLAMG</name>
<protein>
    <submittedName>
        <fullName evidence="2">RNA-binding protein 44-like isoform X1</fullName>
    </submittedName>
</protein>
<feature type="non-terminal residue" evidence="2">
    <location>
        <position position="1"/>
    </location>
</feature>
<organism evidence="2 3">
    <name type="scientific">Clarias magur</name>
    <name type="common">Asian catfish</name>
    <name type="synonym">Macropteronotus magur</name>
    <dbReference type="NCBI Taxonomy" id="1594786"/>
    <lineage>
        <taxon>Eukaryota</taxon>
        <taxon>Metazoa</taxon>
        <taxon>Chordata</taxon>
        <taxon>Craniata</taxon>
        <taxon>Vertebrata</taxon>
        <taxon>Euteleostomi</taxon>
        <taxon>Actinopterygii</taxon>
        <taxon>Neopterygii</taxon>
        <taxon>Teleostei</taxon>
        <taxon>Ostariophysi</taxon>
        <taxon>Siluriformes</taxon>
        <taxon>Clariidae</taxon>
        <taxon>Clarias</taxon>
    </lineage>
</organism>
<feature type="compositionally biased region" description="Acidic residues" evidence="1">
    <location>
        <begin position="762"/>
        <end position="771"/>
    </location>
</feature>
<proteinExistence type="predicted"/>
<dbReference type="OrthoDB" id="9941526at2759"/>
<feature type="region of interest" description="Disordered" evidence="1">
    <location>
        <begin position="282"/>
        <end position="311"/>
    </location>
</feature>
<dbReference type="Proteomes" id="UP000727407">
    <property type="component" value="Unassembled WGS sequence"/>
</dbReference>
<feature type="region of interest" description="Disordered" evidence="1">
    <location>
        <begin position="710"/>
        <end position="800"/>
    </location>
</feature>
<feature type="region of interest" description="Disordered" evidence="1">
    <location>
        <begin position="884"/>
        <end position="904"/>
    </location>
</feature>
<evidence type="ECO:0000313" key="3">
    <source>
        <dbReference type="Proteomes" id="UP000727407"/>
    </source>
</evidence>
<evidence type="ECO:0000256" key="1">
    <source>
        <dbReference type="SAM" id="MobiDB-lite"/>
    </source>
</evidence>
<dbReference type="AlphaFoldDB" id="A0A8J4TXJ6"/>
<accession>A0A8J4TXJ6</accession>
<sequence>MWYPPSMLVPVYRPADVPAAVMWPVVPFHQRSYLTFNDIIDHHEHHLSVADERRFLLHKSVYDLVKVSHFLELSDKKLLGWYLSLTAEDRKLIQDEGGLLYFLHRHPALDVFRHIVHLKQNLHPCPDLDMSSVLDGSRRAAFYYISQCVNCGISSPGGAKKCCRCSQTNPEENVGICEDEKTLQLLPNNVRAELNLLITKGHDSEDMSLRSPQQFDCMQSISDHLSASQSNSIQQTQQPRKNSSNVHLVCQMWEERKQGDEKDLGVFKDPFAQASFSLDGELEMQGTSKSSDHGEGPRLPGASLDFPHPQEKMQYDSLGGTIMGHTSSQWSDATNTSMTATTDEPVACGAETCTFPDSVSCISNSSEWTDLTEDLQTLSSEEDLEYQTKTDEFHSLDDEASSSPDGILCFNPSRSASGQCTPEQELTSETCILSASQNMLNGKPPTACEVCPVRLSTSHAVDASNDFRACFTSNRSTEITQDLFVKHCQNVSINTDSCAVNQTTQTLLTSEKCIITEVFMSDLDAVCEEFGKLRMMTEELMHLKDEMARSGPGSVGGPRSEPHESHCGCRAVQRARWAELRLLTLQFAMCQQHCWRWFYTSQGEATLQGTKALPDEMSQTLKRLEDSYVKMKKKILEGVPLDNMKPLSVDTNKLTASTCYKPCLIYEAFLDDYLPESSFNVTAERTNSLEGNCQTNHDVLKMSITDRGNATASQSYAEHDSAPSSETANSKRSRCMPGSSQQPGVSSDAKRDASKDLNSSDDWFDAEEELGYESQSCKEDQKTGQSDGRDSKKEQRVEANRKEDQCVMLCVSNLANSVTERDLPINQVSLCNSTNTRVAIESDAEATVREMNGQSIEGHTIHEEHVHKSPKDSQTTLKKSCVQLSQKSRSSGKEQIMLSTNNSN</sequence>
<keyword evidence="3" id="KW-1185">Reference proteome</keyword>
<reference evidence="2" key="1">
    <citation type="submission" date="2020-07" db="EMBL/GenBank/DDBJ databases">
        <title>Clarias magur genome sequencing, assembly and annotation.</title>
        <authorList>
            <person name="Kushwaha B."/>
            <person name="Kumar R."/>
            <person name="Das P."/>
            <person name="Joshi C.G."/>
            <person name="Kumar D."/>
            <person name="Nagpure N.S."/>
            <person name="Pandey M."/>
            <person name="Agarwal S."/>
            <person name="Srivastava S."/>
            <person name="Singh M."/>
            <person name="Sahoo L."/>
            <person name="Jayasankar P."/>
            <person name="Meher P.K."/>
            <person name="Koringa P.G."/>
            <person name="Iquebal M.A."/>
            <person name="Das S.P."/>
            <person name="Bit A."/>
            <person name="Patnaik S."/>
            <person name="Patel N."/>
            <person name="Shah T.M."/>
            <person name="Hinsu A."/>
            <person name="Jena J.K."/>
        </authorList>
    </citation>
    <scope>NUCLEOTIDE SEQUENCE</scope>
    <source>
        <strain evidence="2">CIFAMagur01</strain>
        <tissue evidence="2">Testis</tissue>
    </source>
</reference>
<evidence type="ECO:0000313" key="2">
    <source>
        <dbReference type="EMBL" id="KAF5905876.1"/>
    </source>
</evidence>